<dbReference type="OrthoDB" id="9797795at2"/>
<dbReference type="CDD" id="cd03789">
    <property type="entry name" value="GT9_LPS_heptosyltransferase"/>
    <property type="match status" value="1"/>
</dbReference>
<sequence>MAGALTPPGVMARHDRAPSDAIAASHLRRVLIIMPQLLGDAVLSSVLISALQDMIPDSRIDILVHRPLAELFMHNPAIAAVHTVERDWRKKGLWRTAGPRWALIRALHARHYDLLIQSPHTTDGSWGPALKALLGIPYAVGASPATHGSPLKRFMWRRLFTHTLPSPPDPNHRHVAEWHLDLLRRLGLNPSPAARRATIEPGPAARARIDALLASRHIPQRGFVLFAPLAGQRGRTLPASLCRDFLDHCEDRGLTVVIVSGHEAWQQTFAHALAQGRGDRMVDLAGTLTLAELAALASAARVFVGADSGPMHIAAAMGLPVIACFGPGDHHRFHPWQTRQSLILAHRSCQPCELDGCGNSGHADCLHDIQSRTLLDAFQAFEASSEPIASARTY</sequence>
<evidence type="ECO:0000256" key="2">
    <source>
        <dbReference type="ARBA" id="ARBA00022679"/>
    </source>
</evidence>
<dbReference type="PANTHER" id="PTHR30160:SF1">
    <property type="entry name" value="LIPOPOLYSACCHARIDE 1,2-N-ACETYLGLUCOSAMINETRANSFERASE-RELATED"/>
    <property type="match status" value="1"/>
</dbReference>
<dbReference type="InterPro" id="IPR002201">
    <property type="entry name" value="Glyco_trans_9"/>
</dbReference>
<evidence type="ECO:0000313" key="3">
    <source>
        <dbReference type="EMBL" id="RCN55845.1"/>
    </source>
</evidence>
<dbReference type="AlphaFoldDB" id="A0A1C2G0I0"/>
<name>A0A1C2G0I0_9GAMM</name>
<dbReference type="EMBL" id="PSYR01000002">
    <property type="protein sequence ID" value="RCN55845.1"/>
    <property type="molecule type" value="Genomic_DNA"/>
</dbReference>
<dbReference type="GO" id="GO:0008713">
    <property type="term" value="F:ADP-heptose-lipopolysaccharide heptosyltransferase activity"/>
    <property type="evidence" value="ECO:0007669"/>
    <property type="project" value="TreeGrafter"/>
</dbReference>
<dbReference type="Pfam" id="PF01075">
    <property type="entry name" value="Glyco_transf_9"/>
    <property type="match status" value="1"/>
</dbReference>
<dbReference type="RefSeq" id="WP_065971154.1">
    <property type="nucleotide sequence ID" value="NZ_CP080624.1"/>
</dbReference>
<dbReference type="SUPFAM" id="SSF53756">
    <property type="entry name" value="UDP-Glycosyltransferase/glycogen phosphorylase"/>
    <property type="match status" value="1"/>
</dbReference>
<dbReference type="STRING" id="163359.A9R16_13905"/>
<accession>A0A1C2G0I0</accession>
<reference evidence="3 4" key="1">
    <citation type="submission" date="2018-02" db="EMBL/GenBank/DDBJ databases">
        <title>Insights into the biology of acidophilic members of the Acidiferrobacteraceae family derived from comparative genomic analyses.</title>
        <authorList>
            <person name="Issotta F."/>
            <person name="Thyssen C."/>
            <person name="Mena C."/>
            <person name="Moya A."/>
            <person name="Bellenberg S."/>
            <person name="Sproer C."/>
            <person name="Covarrubias P.C."/>
            <person name="Sand W."/>
            <person name="Quatrini R."/>
            <person name="Vera M."/>
        </authorList>
    </citation>
    <scope>NUCLEOTIDE SEQUENCE [LARGE SCALE GENOMIC DNA]</scope>
    <source>
        <strain evidence="4">m-1</strain>
    </source>
</reference>
<keyword evidence="1" id="KW-0328">Glycosyltransferase</keyword>
<dbReference type="GO" id="GO:0005829">
    <property type="term" value="C:cytosol"/>
    <property type="evidence" value="ECO:0007669"/>
    <property type="project" value="TreeGrafter"/>
</dbReference>
<protein>
    <submittedName>
        <fullName evidence="3">Uncharacterized protein</fullName>
    </submittedName>
</protein>
<dbReference type="GO" id="GO:0009244">
    <property type="term" value="P:lipopolysaccharide core region biosynthetic process"/>
    <property type="evidence" value="ECO:0007669"/>
    <property type="project" value="TreeGrafter"/>
</dbReference>
<proteinExistence type="predicted"/>
<evidence type="ECO:0000256" key="1">
    <source>
        <dbReference type="ARBA" id="ARBA00022676"/>
    </source>
</evidence>
<keyword evidence="4" id="KW-1185">Reference proteome</keyword>
<dbReference type="Gene3D" id="3.40.50.2000">
    <property type="entry name" value="Glycogen Phosphorylase B"/>
    <property type="match status" value="2"/>
</dbReference>
<comment type="caution">
    <text evidence="3">The sequence shown here is derived from an EMBL/GenBank/DDBJ whole genome shotgun (WGS) entry which is preliminary data.</text>
</comment>
<evidence type="ECO:0000313" key="4">
    <source>
        <dbReference type="Proteomes" id="UP000253250"/>
    </source>
</evidence>
<dbReference type="PANTHER" id="PTHR30160">
    <property type="entry name" value="TETRAACYLDISACCHARIDE 4'-KINASE-RELATED"/>
    <property type="match status" value="1"/>
</dbReference>
<keyword evidence="2" id="KW-0808">Transferase</keyword>
<organism evidence="3 4">
    <name type="scientific">Acidiferrobacter thiooxydans</name>
    <dbReference type="NCBI Taxonomy" id="163359"/>
    <lineage>
        <taxon>Bacteria</taxon>
        <taxon>Pseudomonadati</taxon>
        <taxon>Pseudomonadota</taxon>
        <taxon>Gammaproteobacteria</taxon>
        <taxon>Acidiferrobacterales</taxon>
        <taxon>Acidiferrobacteraceae</taxon>
        <taxon>Acidiferrobacter</taxon>
    </lineage>
</organism>
<dbReference type="InterPro" id="IPR051199">
    <property type="entry name" value="LPS_LOS_Heptosyltrfase"/>
</dbReference>
<gene>
    <name evidence="3" type="ORF">C4900_07975</name>
</gene>
<dbReference type="Proteomes" id="UP000253250">
    <property type="component" value="Unassembled WGS sequence"/>
</dbReference>